<accession>A0A4Z2HMZ7</accession>
<organism evidence="2 3">
    <name type="scientific">Liparis tanakae</name>
    <name type="common">Tanaka's snailfish</name>
    <dbReference type="NCBI Taxonomy" id="230148"/>
    <lineage>
        <taxon>Eukaryota</taxon>
        <taxon>Metazoa</taxon>
        <taxon>Chordata</taxon>
        <taxon>Craniata</taxon>
        <taxon>Vertebrata</taxon>
        <taxon>Euteleostomi</taxon>
        <taxon>Actinopterygii</taxon>
        <taxon>Neopterygii</taxon>
        <taxon>Teleostei</taxon>
        <taxon>Neoteleostei</taxon>
        <taxon>Acanthomorphata</taxon>
        <taxon>Eupercaria</taxon>
        <taxon>Perciformes</taxon>
        <taxon>Cottioidei</taxon>
        <taxon>Cottales</taxon>
        <taxon>Liparidae</taxon>
        <taxon>Liparis</taxon>
    </lineage>
</organism>
<evidence type="ECO:0000313" key="2">
    <source>
        <dbReference type="EMBL" id="TNN66162.1"/>
    </source>
</evidence>
<protein>
    <submittedName>
        <fullName evidence="2">Uncharacterized protein</fullName>
    </submittedName>
</protein>
<evidence type="ECO:0000256" key="1">
    <source>
        <dbReference type="SAM" id="MobiDB-lite"/>
    </source>
</evidence>
<gene>
    <name evidence="2" type="ORF">EYF80_023640</name>
</gene>
<reference evidence="2 3" key="1">
    <citation type="submission" date="2019-03" db="EMBL/GenBank/DDBJ databases">
        <title>First draft genome of Liparis tanakae, snailfish: a comprehensive survey of snailfish specific genes.</title>
        <authorList>
            <person name="Kim W."/>
            <person name="Song I."/>
            <person name="Jeong J.-H."/>
            <person name="Kim D."/>
            <person name="Kim S."/>
            <person name="Ryu S."/>
            <person name="Song J.Y."/>
            <person name="Lee S.K."/>
        </authorList>
    </citation>
    <scope>NUCLEOTIDE SEQUENCE [LARGE SCALE GENOMIC DNA]</scope>
    <source>
        <tissue evidence="2">Muscle</tissue>
    </source>
</reference>
<keyword evidence="3" id="KW-1185">Reference proteome</keyword>
<evidence type="ECO:0000313" key="3">
    <source>
        <dbReference type="Proteomes" id="UP000314294"/>
    </source>
</evidence>
<proteinExistence type="predicted"/>
<comment type="caution">
    <text evidence="2">The sequence shown here is derived from an EMBL/GenBank/DDBJ whole genome shotgun (WGS) entry which is preliminary data.</text>
</comment>
<dbReference type="EMBL" id="SRLO01000224">
    <property type="protein sequence ID" value="TNN66162.1"/>
    <property type="molecule type" value="Genomic_DNA"/>
</dbReference>
<sequence length="83" mass="9244">MLRGHRLQGKEPRKSEGEKAGRGMGGGEGMTVEHHPPSKAHHVLQTPYLNTPSQERGENRLFFVYERALDRALFSISIYGAAV</sequence>
<dbReference type="Proteomes" id="UP000314294">
    <property type="component" value="Unassembled WGS sequence"/>
</dbReference>
<name>A0A4Z2HMZ7_9TELE</name>
<feature type="region of interest" description="Disordered" evidence="1">
    <location>
        <begin position="1"/>
        <end position="52"/>
    </location>
</feature>
<dbReference type="AlphaFoldDB" id="A0A4Z2HMZ7"/>
<feature type="compositionally biased region" description="Basic and acidic residues" evidence="1">
    <location>
        <begin position="8"/>
        <end position="21"/>
    </location>
</feature>